<keyword evidence="13" id="KW-0067">ATP-binding</keyword>
<comment type="catalytic activity">
    <reaction evidence="17">
        <text>L-threonyl-[protein] + ATP = O-phospho-L-threonyl-[protein] + ADP + H(+)</text>
        <dbReference type="Rhea" id="RHEA:46608"/>
        <dbReference type="Rhea" id="RHEA-COMP:11060"/>
        <dbReference type="Rhea" id="RHEA-COMP:11605"/>
        <dbReference type="ChEBI" id="CHEBI:15378"/>
        <dbReference type="ChEBI" id="CHEBI:30013"/>
        <dbReference type="ChEBI" id="CHEBI:30616"/>
        <dbReference type="ChEBI" id="CHEBI:61977"/>
        <dbReference type="ChEBI" id="CHEBI:456216"/>
        <dbReference type="EC" id="2.7.11.1"/>
    </reaction>
</comment>
<feature type="signal peptide" evidence="21">
    <location>
        <begin position="1"/>
        <end position="24"/>
    </location>
</feature>
<dbReference type="CDD" id="cd14066">
    <property type="entry name" value="STKc_IRAK"/>
    <property type="match status" value="1"/>
</dbReference>
<dbReference type="InterPro" id="IPR032675">
    <property type="entry name" value="LRR_dom_sf"/>
</dbReference>
<reference evidence="24" key="2">
    <citation type="submission" date="2025-08" db="UniProtKB">
        <authorList>
            <consortium name="RefSeq"/>
        </authorList>
    </citation>
    <scope>IDENTIFICATION</scope>
    <source>
        <tissue evidence="24">Etiolated seedlings</tissue>
    </source>
</reference>
<keyword evidence="11" id="KW-0547">Nucleotide-binding</keyword>
<dbReference type="Proteomes" id="UP000087171">
    <property type="component" value="Chromosome Ca7"/>
</dbReference>
<feature type="region of interest" description="Disordered" evidence="19">
    <location>
        <begin position="628"/>
        <end position="651"/>
    </location>
</feature>
<evidence type="ECO:0000256" key="18">
    <source>
        <dbReference type="ARBA" id="ARBA00048679"/>
    </source>
</evidence>
<comment type="catalytic activity">
    <reaction evidence="18">
        <text>L-seryl-[protein] + ATP = O-phospho-L-seryl-[protein] + ADP + H(+)</text>
        <dbReference type="Rhea" id="RHEA:17989"/>
        <dbReference type="Rhea" id="RHEA-COMP:9863"/>
        <dbReference type="Rhea" id="RHEA-COMP:11604"/>
        <dbReference type="ChEBI" id="CHEBI:15378"/>
        <dbReference type="ChEBI" id="CHEBI:29999"/>
        <dbReference type="ChEBI" id="CHEBI:30616"/>
        <dbReference type="ChEBI" id="CHEBI:83421"/>
        <dbReference type="ChEBI" id="CHEBI:456216"/>
        <dbReference type="EC" id="2.7.11.1"/>
    </reaction>
</comment>
<keyword evidence="5" id="KW-0597">Phosphoprotein</keyword>
<dbReference type="KEGG" id="cam:101491489"/>
<evidence type="ECO:0000256" key="14">
    <source>
        <dbReference type="ARBA" id="ARBA00022989"/>
    </source>
</evidence>
<evidence type="ECO:0000256" key="9">
    <source>
        <dbReference type="ARBA" id="ARBA00022729"/>
    </source>
</evidence>
<evidence type="ECO:0000256" key="15">
    <source>
        <dbReference type="ARBA" id="ARBA00023136"/>
    </source>
</evidence>
<evidence type="ECO:0000256" key="17">
    <source>
        <dbReference type="ARBA" id="ARBA00047899"/>
    </source>
</evidence>
<dbReference type="FunFam" id="1.10.510.10:FF:001023">
    <property type="entry name" value="Os07g0541700 protein"/>
    <property type="match status" value="1"/>
</dbReference>
<dbReference type="eggNOG" id="ENOG502QRF8">
    <property type="taxonomic scope" value="Eukaryota"/>
</dbReference>
<feature type="chain" id="PRO_5010370007" description="non-specific serine/threonine protein kinase" evidence="21">
    <location>
        <begin position="25"/>
        <end position="764"/>
    </location>
</feature>
<dbReference type="GO" id="GO:0016020">
    <property type="term" value="C:membrane"/>
    <property type="evidence" value="ECO:0007669"/>
    <property type="project" value="UniProtKB-SubCell"/>
</dbReference>
<dbReference type="Gene3D" id="3.80.10.10">
    <property type="entry name" value="Ribonuclease Inhibitor"/>
    <property type="match status" value="2"/>
</dbReference>
<dbReference type="PaxDb" id="3827-XP_004509103.1"/>
<dbReference type="InterPro" id="IPR000719">
    <property type="entry name" value="Prot_kinase_dom"/>
</dbReference>
<evidence type="ECO:0000256" key="12">
    <source>
        <dbReference type="ARBA" id="ARBA00022777"/>
    </source>
</evidence>
<name>A0A1S2YSA5_CICAR</name>
<dbReference type="PANTHER" id="PTHR48007:SF47">
    <property type="entry name" value="PROTEIN KINASE DOMAIN-CONTAINING PROTEIN"/>
    <property type="match status" value="1"/>
</dbReference>
<evidence type="ECO:0000256" key="6">
    <source>
        <dbReference type="ARBA" id="ARBA00022614"/>
    </source>
</evidence>
<dbReference type="Pfam" id="PF00069">
    <property type="entry name" value="Pkinase"/>
    <property type="match status" value="1"/>
</dbReference>
<evidence type="ECO:0000313" key="23">
    <source>
        <dbReference type="Proteomes" id="UP000087171"/>
    </source>
</evidence>
<comment type="subcellular location">
    <subcellularLocation>
        <location evidence="1">Membrane</location>
        <topology evidence="1">Single-pass type I membrane protein</topology>
    </subcellularLocation>
</comment>
<evidence type="ECO:0000256" key="19">
    <source>
        <dbReference type="SAM" id="MobiDB-lite"/>
    </source>
</evidence>
<comment type="similarity">
    <text evidence="2">Belongs to the RLP family.</text>
</comment>
<feature type="region of interest" description="Disordered" evidence="19">
    <location>
        <begin position="398"/>
        <end position="430"/>
    </location>
</feature>
<evidence type="ECO:0000313" key="24">
    <source>
        <dbReference type="RefSeq" id="XP_004509103.1"/>
    </source>
</evidence>
<evidence type="ECO:0000256" key="13">
    <source>
        <dbReference type="ARBA" id="ARBA00022840"/>
    </source>
</evidence>
<evidence type="ECO:0000256" key="10">
    <source>
        <dbReference type="ARBA" id="ARBA00022737"/>
    </source>
</evidence>
<evidence type="ECO:0000256" key="7">
    <source>
        <dbReference type="ARBA" id="ARBA00022679"/>
    </source>
</evidence>
<keyword evidence="7" id="KW-0808">Transferase</keyword>
<keyword evidence="9 21" id="KW-0732">Signal</keyword>
<reference evidence="23" key="1">
    <citation type="journal article" date="2013" name="Nat. Biotechnol.">
        <title>Draft genome sequence of chickpea (Cicer arietinum) provides a resource for trait improvement.</title>
        <authorList>
            <person name="Varshney R.K."/>
            <person name="Song C."/>
            <person name="Saxena R.K."/>
            <person name="Azam S."/>
            <person name="Yu S."/>
            <person name="Sharpe A.G."/>
            <person name="Cannon S."/>
            <person name="Baek J."/>
            <person name="Rosen B.D."/>
            <person name="Tar'an B."/>
            <person name="Millan T."/>
            <person name="Zhang X."/>
            <person name="Ramsay L.D."/>
            <person name="Iwata A."/>
            <person name="Wang Y."/>
            <person name="Nelson W."/>
            <person name="Farmer A.D."/>
            <person name="Gaur P.M."/>
            <person name="Soderlund C."/>
            <person name="Penmetsa R.V."/>
            <person name="Xu C."/>
            <person name="Bharti A.K."/>
            <person name="He W."/>
            <person name="Winter P."/>
            <person name="Zhao S."/>
            <person name="Hane J.K."/>
            <person name="Carrasquilla-Garcia N."/>
            <person name="Condie J.A."/>
            <person name="Upadhyaya H.D."/>
            <person name="Luo M.C."/>
            <person name="Thudi M."/>
            <person name="Gowda C.L."/>
            <person name="Singh N.P."/>
            <person name="Lichtenzveig J."/>
            <person name="Gali K.K."/>
            <person name="Rubio J."/>
            <person name="Nadarajan N."/>
            <person name="Dolezel J."/>
            <person name="Bansal K.C."/>
            <person name="Xu X."/>
            <person name="Edwards D."/>
            <person name="Zhang G."/>
            <person name="Kahl G."/>
            <person name="Gil J."/>
            <person name="Singh K.B."/>
            <person name="Datta S.K."/>
            <person name="Jackson S.A."/>
            <person name="Wang J."/>
            <person name="Cook D.R."/>
        </authorList>
    </citation>
    <scope>NUCLEOTIDE SEQUENCE [LARGE SCALE GENOMIC DNA]</scope>
    <source>
        <strain evidence="23">cv. CDC Frontier</strain>
    </source>
</reference>
<dbReference type="InterPro" id="IPR013210">
    <property type="entry name" value="LRR_N_plant-typ"/>
</dbReference>
<feature type="region of interest" description="Disordered" evidence="19">
    <location>
        <begin position="280"/>
        <end position="330"/>
    </location>
</feature>
<dbReference type="FunFam" id="3.80.10.10:FF:000722">
    <property type="entry name" value="Leucine-rich repeat receptor-like protein kinase"/>
    <property type="match status" value="1"/>
</dbReference>
<dbReference type="Pfam" id="PF08263">
    <property type="entry name" value="LRRNT_2"/>
    <property type="match status" value="1"/>
</dbReference>
<dbReference type="EC" id="2.7.11.1" evidence="3"/>
<organism evidence="23 24">
    <name type="scientific">Cicer arietinum</name>
    <name type="common">Chickpea</name>
    <name type="synonym">Garbanzo</name>
    <dbReference type="NCBI Taxonomy" id="3827"/>
    <lineage>
        <taxon>Eukaryota</taxon>
        <taxon>Viridiplantae</taxon>
        <taxon>Streptophyta</taxon>
        <taxon>Embryophyta</taxon>
        <taxon>Tracheophyta</taxon>
        <taxon>Spermatophyta</taxon>
        <taxon>Magnoliopsida</taxon>
        <taxon>eudicotyledons</taxon>
        <taxon>Gunneridae</taxon>
        <taxon>Pentapetalae</taxon>
        <taxon>rosids</taxon>
        <taxon>fabids</taxon>
        <taxon>Fabales</taxon>
        <taxon>Fabaceae</taxon>
        <taxon>Papilionoideae</taxon>
        <taxon>50 kb inversion clade</taxon>
        <taxon>NPAAA clade</taxon>
        <taxon>Hologalegina</taxon>
        <taxon>IRL clade</taxon>
        <taxon>Cicereae</taxon>
        <taxon>Cicer</taxon>
    </lineage>
</organism>
<evidence type="ECO:0000256" key="16">
    <source>
        <dbReference type="ARBA" id="ARBA00023180"/>
    </source>
</evidence>
<protein>
    <recommendedName>
        <fullName evidence="3">non-specific serine/threonine protein kinase</fullName>
        <ecNumber evidence="3">2.7.11.1</ecNumber>
    </recommendedName>
</protein>
<dbReference type="RefSeq" id="XP_004509103.1">
    <property type="nucleotide sequence ID" value="XM_004509046.3"/>
</dbReference>
<evidence type="ECO:0000256" key="21">
    <source>
        <dbReference type="SAM" id="SignalP"/>
    </source>
</evidence>
<proteinExistence type="inferred from homology"/>
<evidence type="ECO:0000259" key="22">
    <source>
        <dbReference type="PROSITE" id="PS50011"/>
    </source>
</evidence>
<feature type="transmembrane region" description="Helical" evidence="20">
    <location>
        <begin position="337"/>
        <end position="359"/>
    </location>
</feature>
<gene>
    <name evidence="24" type="primary">LOC101491489</name>
</gene>
<dbReference type="Gene3D" id="1.10.510.10">
    <property type="entry name" value="Transferase(Phosphotransferase) domain 1"/>
    <property type="match status" value="1"/>
</dbReference>
<dbReference type="AlphaFoldDB" id="A0A1S2YSA5"/>
<dbReference type="PRINTS" id="PR00019">
    <property type="entry name" value="LEURICHRPT"/>
</dbReference>
<keyword evidence="6" id="KW-0433">Leucine-rich repeat</keyword>
<dbReference type="Pfam" id="PF00560">
    <property type="entry name" value="LRR_1"/>
    <property type="match status" value="2"/>
</dbReference>
<evidence type="ECO:0000256" key="20">
    <source>
        <dbReference type="SAM" id="Phobius"/>
    </source>
</evidence>
<keyword evidence="16" id="KW-0325">Glycoprotein</keyword>
<dbReference type="SUPFAM" id="SSF52058">
    <property type="entry name" value="L domain-like"/>
    <property type="match status" value="1"/>
</dbReference>
<dbReference type="InterPro" id="IPR001611">
    <property type="entry name" value="Leu-rich_rpt"/>
</dbReference>
<dbReference type="SMART" id="SM00369">
    <property type="entry name" value="LRR_TYP"/>
    <property type="match status" value="3"/>
</dbReference>
<dbReference type="InterPro" id="IPR003591">
    <property type="entry name" value="Leu-rich_rpt_typical-subtyp"/>
</dbReference>
<evidence type="ECO:0000256" key="5">
    <source>
        <dbReference type="ARBA" id="ARBA00022553"/>
    </source>
</evidence>
<evidence type="ECO:0000256" key="3">
    <source>
        <dbReference type="ARBA" id="ARBA00012513"/>
    </source>
</evidence>
<feature type="domain" description="Protein kinase" evidence="22">
    <location>
        <begin position="453"/>
        <end position="757"/>
    </location>
</feature>
<keyword evidence="8 20" id="KW-0812">Transmembrane</keyword>
<dbReference type="SUPFAM" id="SSF56112">
    <property type="entry name" value="Protein kinase-like (PK-like)"/>
    <property type="match status" value="1"/>
</dbReference>
<evidence type="ECO:0000256" key="11">
    <source>
        <dbReference type="ARBA" id="ARBA00022741"/>
    </source>
</evidence>
<keyword evidence="4" id="KW-0723">Serine/threonine-protein kinase</keyword>
<evidence type="ECO:0000256" key="8">
    <source>
        <dbReference type="ARBA" id="ARBA00022692"/>
    </source>
</evidence>
<dbReference type="InterPro" id="IPR046959">
    <property type="entry name" value="PRK1-6/SRF4-like"/>
</dbReference>
<dbReference type="PANTHER" id="PTHR48007">
    <property type="entry name" value="LEUCINE-RICH REPEAT RECEPTOR-LIKE PROTEIN KINASE PXC1"/>
    <property type="match status" value="1"/>
</dbReference>
<dbReference type="GO" id="GO:0004674">
    <property type="term" value="F:protein serine/threonine kinase activity"/>
    <property type="evidence" value="ECO:0007669"/>
    <property type="project" value="UniProtKB-KW"/>
</dbReference>
<dbReference type="PROSITE" id="PS51450">
    <property type="entry name" value="LRR"/>
    <property type="match status" value="1"/>
</dbReference>
<keyword evidence="12" id="KW-0418">Kinase</keyword>
<dbReference type="PROSITE" id="PS50011">
    <property type="entry name" value="PROTEIN_KINASE_DOM"/>
    <property type="match status" value="1"/>
</dbReference>
<feature type="compositionally biased region" description="Low complexity" evidence="19">
    <location>
        <begin position="284"/>
        <end position="310"/>
    </location>
</feature>
<sequence length="764" mass="84267">MNSTITTLSLLTLLILITINQCHCLNNDGVLLLSFKYSVLNDPFSVLSNWNYSDETPCSWNGVFCTNTKNDTQYRVTSLSLPNSQLLSSIPSDLGSIENLQILDLSNNSINGSLPSSFFKPNSELRFLNFSNNLLTGEIPESITELRNLQILNFSDNAFAGKLPNNLSNMKNLTVASFKNNYLTGFLPSDLRNLQVLDLSSNLLNGTLTQDFGGESMVYLNISYNRFSGKISPEFAEKIPSNATVDLSFNNLSGEIPDSPVLLNQETKSFSGNHDICGEPTKNPCSIPSSPSSEPKASSPTSPPAIAAMPKNLDNDSPLAPTESSEKKKSGIRKGTIIGIVVGDFVGIGILALVFIYVYKLKRKKDMKNEIKNEACYTRSESTTSETRGFTSWSCLRKRNENEESSETPSCSDSDVEAAPRNTEEVENKKQTGSGTLVIVDGERELEVETLLKASAYILGATGSSIMYKAVLEDGTSLAVRRIGENGVERFKDFENQVRVIAKLVHPNLVRVRGFYWGHEEKLIIYDFVPNGCLANVRYRKVGSSPSHLPWEIRLKIAKGVARGLTYLHEKKHVHGNLKPTNILLGNDMEPKIGDFGLERIVTGDTSYSKAGGSARIFGSKRSTASRDSFQDVTLGPSPSPSPSSIGGVSPYHAPESLRNLKPHPKWDVYSFGVMFLELLTGKIVVLDDQGQGPTIFVEDKNRALRMVDVAIRADMEGKEEALLAYFKLGYNCVSSIPQKRPQMKEVLQVLEKIPYTSSYYYSH</sequence>
<accession>A0A1S2YSA5</accession>
<evidence type="ECO:0000256" key="4">
    <source>
        <dbReference type="ARBA" id="ARBA00022527"/>
    </source>
</evidence>
<dbReference type="GeneID" id="101491489"/>
<dbReference type="Gene3D" id="3.30.200.20">
    <property type="entry name" value="Phosphorylase Kinase, domain 1"/>
    <property type="match status" value="1"/>
</dbReference>
<dbReference type="GO" id="GO:0005524">
    <property type="term" value="F:ATP binding"/>
    <property type="evidence" value="ECO:0007669"/>
    <property type="project" value="UniProtKB-KW"/>
</dbReference>
<keyword evidence="10" id="KW-0677">Repeat</keyword>
<keyword evidence="23" id="KW-1185">Reference proteome</keyword>
<keyword evidence="14 20" id="KW-1133">Transmembrane helix</keyword>
<dbReference type="FunFam" id="3.80.10.10:FF:000275">
    <property type="entry name" value="Leucine-rich repeat receptor-like protein kinase"/>
    <property type="match status" value="1"/>
</dbReference>
<dbReference type="InterPro" id="IPR011009">
    <property type="entry name" value="Kinase-like_dom_sf"/>
</dbReference>
<keyword evidence="15 20" id="KW-0472">Membrane</keyword>
<evidence type="ECO:0000256" key="1">
    <source>
        <dbReference type="ARBA" id="ARBA00004479"/>
    </source>
</evidence>
<evidence type="ECO:0000256" key="2">
    <source>
        <dbReference type="ARBA" id="ARBA00009592"/>
    </source>
</evidence>
<dbReference type="OrthoDB" id="346907at2759"/>
<dbReference type="Pfam" id="PF13855">
    <property type="entry name" value="LRR_8"/>
    <property type="match status" value="1"/>
</dbReference>